<dbReference type="PANTHER" id="PTHR42693:SF53">
    <property type="entry name" value="ENDO-4-O-SULFATASE"/>
    <property type="match status" value="1"/>
</dbReference>
<keyword evidence="5" id="KW-0732">Signal</keyword>
<keyword evidence="2" id="KW-0479">Metal-binding</keyword>
<organism evidence="7 8">
    <name type="scientific">Thalassobacterium maritimum</name>
    <dbReference type="NCBI Taxonomy" id="3041265"/>
    <lineage>
        <taxon>Bacteria</taxon>
        <taxon>Pseudomonadati</taxon>
        <taxon>Verrucomicrobiota</taxon>
        <taxon>Opitutia</taxon>
        <taxon>Puniceicoccales</taxon>
        <taxon>Coraliomargaritaceae</taxon>
        <taxon>Thalassobacterium</taxon>
    </lineage>
</organism>
<evidence type="ECO:0000256" key="1">
    <source>
        <dbReference type="ARBA" id="ARBA00008779"/>
    </source>
</evidence>
<evidence type="ECO:0000256" key="5">
    <source>
        <dbReference type="SAM" id="SignalP"/>
    </source>
</evidence>
<dbReference type="InterPro" id="IPR000917">
    <property type="entry name" value="Sulfatase_N"/>
</dbReference>
<keyword evidence="4" id="KW-0106">Calcium</keyword>
<dbReference type="InterPro" id="IPR017850">
    <property type="entry name" value="Alkaline_phosphatase_core_sf"/>
</dbReference>
<keyword evidence="8" id="KW-1185">Reference proteome</keyword>
<evidence type="ECO:0000256" key="2">
    <source>
        <dbReference type="ARBA" id="ARBA00022723"/>
    </source>
</evidence>
<dbReference type="InterPro" id="IPR050738">
    <property type="entry name" value="Sulfatase"/>
</dbReference>
<dbReference type="Gene3D" id="3.30.1120.10">
    <property type="match status" value="1"/>
</dbReference>
<comment type="caution">
    <text evidence="7">The sequence shown here is derived from an EMBL/GenBank/DDBJ whole genome shotgun (WGS) entry which is preliminary data.</text>
</comment>
<keyword evidence="3" id="KW-0378">Hydrolase</keyword>
<dbReference type="PROSITE" id="PS00149">
    <property type="entry name" value="SULFATASE_2"/>
    <property type="match status" value="1"/>
</dbReference>
<comment type="similarity">
    <text evidence="1">Belongs to the sulfatase family.</text>
</comment>
<reference evidence="7 8" key="1">
    <citation type="submission" date="2023-04" db="EMBL/GenBank/DDBJ databases">
        <title>A novel bacteria isolated from coastal sediment.</title>
        <authorList>
            <person name="Liu X.-J."/>
            <person name="Du Z.-J."/>
        </authorList>
    </citation>
    <scope>NUCLEOTIDE SEQUENCE [LARGE SCALE GENOMIC DNA]</scope>
    <source>
        <strain evidence="7 8">SDUM461003</strain>
    </source>
</reference>
<proteinExistence type="inferred from homology"/>
<dbReference type="CDD" id="cd16025">
    <property type="entry name" value="PAS_like"/>
    <property type="match status" value="1"/>
</dbReference>
<sequence>MLLNCKQVFASLVLGSLLWAGALPADATQPNVIVILADDLGYSDLGAYGGEIETPNLDRLANQGVRYSQFRVTPMCSTTRVALMAGMSYPAAGNGSYKNVLPLPTLLQRGGYRTMMAGKWHAGTRDPRDRKMFDRFFGFLGGLTDCFVGSNDWYTGQTQFRDFKPGFDATTAFTDSSIEFMGEALEDDVPFFMYVAYNAPHHPLQARKETVDKYIGRYMDGYEAVREARYQRQLELGLVDPAWTPAPHGVEVRRWNELPEARKVVEDARMAAYAAMVDEMDQGIGRLIAFLEEAGELDDTLILFMSDNGGDYNNGSIRTDADQIPWKPHNNPTSSNGWAWVKNTPFNFYKHACHEGALAAPLIAHWPKGLAGRTGQIDRSPVAVTDIYPTLLELTGVNFPKNDTSLKPLTGRSFLEALTEQTAFDAPSRFLWFNQSRAWIEDDMKAVSLYGGPWQLFDLVKDRTEQHDLAEAQPKLTSELASKWQAYAQEIEMSGRDSRVVGQEQAGWGWHRLQMFAPQLVSTFPENSKLTAPGTTRLEMHFSAAVDLSGAKGKFLRLFKVSDEQNPVWEMDPDASHPSQGKRRLCFDNIPALEADTQYYVLVDPGAFKVGGKPVGVINDGAYWWRFRTTAE</sequence>
<dbReference type="PANTHER" id="PTHR42693">
    <property type="entry name" value="ARYLSULFATASE FAMILY MEMBER"/>
    <property type="match status" value="1"/>
</dbReference>
<dbReference type="InterPro" id="IPR024607">
    <property type="entry name" value="Sulfatase_CS"/>
</dbReference>
<dbReference type="SUPFAM" id="SSF53649">
    <property type="entry name" value="Alkaline phosphatase-like"/>
    <property type="match status" value="1"/>
</dbReference>
<protein>
    <submittedName>
        <fullName evidence="7">Sulfatase-like hydrolase/transferase</fullName>
    </submittedName>
</protein>
<gene>
    <name evidence="7" type="ORF">QEH52_10345</name>
</gene>
<dbReference type="EMBL" id="JARXHW010000021">
    <property type="protein sequence ID" value="MDQ8207912.1"/>
    <property type="molecule type" value="Genomic_DNA"/>
</dbReference>
<evidence type="ECO:0000313" key="7">
    <source>
        <dbReference type="EMBL" id="MDQ8207912.1"/>
    </source>
</evidence>
<dbReference type="Pfam" id="PF00884">
    <property type="entry name" value="Sulfatase"/>
    <property type="match status" value="1"/>
</dbReference>
<evidence type="ECO:0000256" key="4">
    <source>
        <dbReference type="ARBA" id="ARBA00022837"/>
    </source>
</evidence>
<feature type="domain" description="Sulfatase N-terminal" evidence="6">
    <location>
        <begin position="30"/>
        <end position="397"/>
    </location>
</feature>
<accession>A0ABU1AUT9</accession>
<evidence type="ECO:0000256" key="3">
    <source>
        <dbReference type="ARBA" id="ARBA00022801"/>
    </source>
</evidence>
<feature type="chain" id="PRO_5046352954" evidence="5">
    <location>
        <begin position="28"/>
        <end position="632"/>
    </location>
</feature>
<evidence type="ECO:0000313" key="8">
    <source>
        <dbReference type="Proteomes" id="UP001225316"/>
    </source>
</evidence>
<dbReference type="Gene3D" id="3.40.720.10">
    <property type="entry name" value="Alkaline Phosphatase, subunit A"/>
    <property type="match status" value="1"/>
</dbReference>
<name>A0ABU1AUT9_9BACT</name>
<dbReference type="Proteomes" id="UP001225316">
    <property type="component" value="Unassembled WGS sequence"/>
</dbReference>
<feature type="signal peptide" evidence="5">
    <location>
        <begin position="1"/>
        <end position="27"/>
    </location>
</feature>
<evidence type="ECO:0000259" key="6">
    <source>
        <dbReference type="Pfam" id="PF00884"/>
    </source>
</evidence>